<proteinExistence type="predicted"/>
<keyword evidence="1" id="KW-1133">Transmembrane helix</keyword>
<organism evidence="2 3">
    <name type="scientific">Cardiocondyla obscurior</name>
    <dbReference type="NCBI Taxonomy" id="286306"/>
    <lineage>
        <taxon>Eukaryota</taxon>
        <taxon>Metazoa</taxon>
        <taxon>Ecdysozoa</taxon>
        <taxon>Arthropoda</taxon>
        <taxon>Hexapoda</taxon>
        <taxon>Insecta</taxon>
        <taxon>Pterygota</taxon>
        <taxon>Neoptera</taxon>
        <taxon>Endopterygota</taxon>
        <taxon>Hymenoptera</taxon>
        <taxon>Apocrita</taxon>
        <taxon>Aculeata</taxon>
        <taxon>Formicoidea</taxon>
        <taxon>Formicidae</taxon>
        <taxon>Myrmicinae</taxon>
        <taxon>Cardiocondyla</taxon>
    </lineage>
</organism>
<dbReference type="EMBL" id="JADYXP020000009">
    <property type="protein sequence ID" value="KAL0117183.1"/>
    <property type="molecule type" value="Genomic_DNA"/>
</dbReference>
<name>A0AAW2FP21_9HYME</name>
<gene>
    <name evidence="2" type="ORF">PUN28_010194</name>
</gene>
<sequence>MGLLLTQIHDILIITIISTVMMFHCRCCIINRFKFFMWCMFLFRITYFSFSFLRICIHKSKNFLYIIKY</sequence>
<protein>
    <submittedName>
        <fullName evidence="2">Uncharacterized protein</fullName>
    </submittedName>
</protein>
<comment type="caution">
    <text evidence="2">The sequence shown here is derived from an EMBL/GenBank/DDBJ whole genome shotgun (WGS) entry which is preliminary data.</text>
</comment>
<dbReference type="AlphaFoldDB" id="A0AAW2FP21"/>
<evidence type="ECO:0000313" key="3">
    <source>
        <dbReference type="Proteomes" id="UP001430953"/>
    </source>
</evidence>
<evidence type="ECO:0000313" key="2">
    <source>
        <dbReference type="EMBL" id="KAL0117183.1"/>
    </source>
</evidence>
<evidence type="ECO:0000256" key="1">
    <source>
        <dbReference type="SAM" id="Phobius"/>
    </source>
</evidence>
<keyword evidence="1" id="KW-0812">Transmembrane</keyword>
<keyword evidence="3" id="KW-1185">Reference proteome</keyword>
<reference evidence="2 3" key="1">
    <citation type="submission" date="2023-03" db="EMBL/GenBank/DDBJ databases">
        <title>High recombination rates correlate with genetic variation in Cardiocondyla obscurior ants.</title>
        <authorList>
            <person name="Errbii M."/>
        </authorList>
    </citation>
    <scope>NUCLEOTIDE SEQUENCE [LARGE SCALE GENOMIC DNA]</scope>
    <source>
        <strain evidence="2">Alpha-2009</strain>
        <tissue evidence="2">Whole body</tissue>
    </source>
</reference>
<keyword evidence="1" id="KW-0472">Membrane</keyword>
<feature type="transmembrane region" description="Helical" evidence="1">
    <location>
        <begin position="6"/>
        <end position="23"/>
    </location>
</feature>
<dbReference type="Proteomes" id="UP001430953">
    <property type="component" value="Unassembled WGS sequence"/>
</dbReference>
<feature type="transmembrane region" description="Helical" evidence="1">
    <location>
        <begin position="35"/>
        <end position="53"/>
    </location>
</feature>
<accession>A0AAW2FP21</accession>